<dbReference type="InterPro" id="IPR026847">
    <property type="entry name" value="VPS13"/>
</dbReference>
<reference evidence="1 2" key="1">
    <citation type="submission" date="2024-07" db="EMBL/GenBank/DDBJ databases">
        <title>Chromosome-level genome assembly of the water stick insect Ranatra chinensis (Heteroptera: Nepidae).</title>
        <authorList>
            <person name="Liu X."/>
        </authorList>
    </citation>
    <scope>NUCLEOTIDE SEQUENCE [LARGE SCALE GENOMIC DNA]</scope>
    <source>
        <strain evidence="1">Cailab_2021Rc</strain>
        <tissue evidence="1">Muscle</tissue>
    </source>
</reference>
<dbReference type="PANTHER" id="PTHR16166:SF141">
    <property type="entry name" value="INTERMEMBRANE LIPID TRANSFER PROTEIN VPS13D"/>
    <property type="match status" value="1"/>
</dbReference>
<dbReference type="Proteomes" id="UP001558652">
    <property type="component" value="Unassembled WGS sequence"/>
</dbReference>
<proteinExistence type="predicted"/>
<comment type="caution">
    <text evidence="1">The sequence shown here is derived from an EMBL/GenBank/DDBJ whole genome shotgun (WGS) entry which is preliminary data.</text>
</comment>
<dbReference type="AlphaFoldDB" id="A0ABD0YIL7"/>
<evidence type="ECO:0000313" key="2">
    <source>
        <dbReference type="Proteomes" id="UP001558652"/>
    </source>
</evidence>
<gene>
    <name evidence="1" type="ORF">AAG570_012324</name>
</gene>
<dbReference type="PANTHER" id="PTHR16166">
    <property type="entry name" value="VACUOLAR PROTEIN SORTING-ASSOCIATED PROTEIN VPS13"/>
    <property type="match status" value="1"/>
</dbReference>
<keyword evidence="2" id="KW-1185">Reference proteome</keyword>
<sequence length="413" mass="45585">MTVELKSVGVSLISQRPPEELVFIHLSEIRIATMFTSTAEMIEASIQDIQVDSQLFEAQCSVMMYVTPNTWSTDPEEAAIPALYLSAERTLTNHSYNAIIFKYLLLRVKNMSFTVDERPILELFAFAGWEAKDDNENTGENDFETQRILAEASSVHAQRFYFGCLQLIFPQLRLSVLTSSKLSERLTRIKRMLGVVLVKFEGAAVELEPFCRNHSFENSQFLINAIIKHYKNELKSQGAVILGSVDFLGNPLGLINDFSEGVTGLLYEGNVGALVKNVTHGISNSAAKFTESLGDSLGRVILDDAHEEMRQRIKSRTTGKTGDHIVAGLKGFSIGILGGFTSVFRQTYDGAASDGLQGFISGLGRGLVGTVTKPVVGMLDLATETASAVRDSSRRYSMTFKYLYITFGTNYNS</sequence>
<evidence type="ECO:0008006" key="3">
    <source>
        <dbReference type="Google" id="ProtNLM"/>
    </source>
</evidence>
<organism evidence="1 2">
    <name type="scientific">Ranatra chinensis</name>
    <dbReference type="NCBI Taxonomy" id="642074"/>
    <lineage>
        <taxon>Eukaryota</taxon>
        <taxon>Metazoa</taxon>
        <taxon>Ecdysozoa</taxon>
        <taxon>Arthropoda</taxon>
        <taxon>Hexapoda</taxon>
        <taxon>Insecta</taxon>
        <taxon>Pterygota</taxon>
        <taxon>Neoptera</taxon>
        <taxon>Paraneoptera</taxon>
        <taxon>Hemiptera</taxon>
        <taxon>Heteroptera</taxon>
        <taxon>Panheteroptera</taxon>
        <taxon>Nepomorpha</taxon>
        <taxon>Nepidae</taxon>
        <taxon>Ranatrinae</taxon>
        <taxon>Ranatra</taxon>
    </lineage>
</organism>
<accession>A0ABD0YIL7</accession>
<protein>
    <recommendedName>
        <fullName evidence="3">Vacuolar protein sorting-associated protein 13 DH-like domain-containing protein</fullName>
    </recommendedName>
</protein>
<dbReference type="EMBL" id="JBFDAA010000007">
    <property type="protein sequence ID" value="KAL1131087.1"/>
    <property type="molecule type" value="Genomic_DNA"/>
</dbReference>
<evidence type="ECO:0000313" key="1">
    <source>
        <dbReference type="EMBL" id="KAL1131087.1"/>
    </source>
</evidence>
<name>A0ABD0YIL7_9HEMI</name>